<comment type="caution">
    <text evidence="1">The sequence shown here is derived from an EMBL/GenBank/DDBJ whole genome shotgun (WGS) entry which is preliminary data.</text>
</comment>
<evidence type="ECO:0000313" key="1">
    <source>
        <dbReference type="EMBL" id="RAZ84202.1"/>
    </source>
</evidence>
<dbReference type="Proteomes" id="UP000251558">
    <property type="component" value="Unassembled WGS sequence"/>
</dbReference>
<dbReference type="EMBL" id="QMBP01000025">
    <property type="protein sequence ID" value="RAZ84202.1"/>
    <property type="molecule type" value="Genomic_DNA"/>
</dbReference>
<gene>
    <name evidence="1" type="ORF">DPM33_32290</name>
</gene>
<organism evidence="1 2">
    <name type="scientific">Mesorhizobium hawassense</name>
    <dbReference type="NCBI Taxonomy" id="1209954"/>
    <lineage>
        <taxon>Bacteria</taxon>
        <taxon>Pseudomonadati</taxon>
        <taxon>Pseudomonadota</taxon>
        <taxon>Alphaproteobacteria</taxon>
        <taxon>Hyphomicrobiales</taxon>
        <taxon>Phyllobacteriaceae</taxon>
        <taxon>Mesorhizobium</taxon>
    </lineage>
</organism>
<protein>
    <submittedName>
        <fullName evidence="1">Uncharacterized protein</fullName>
    </submittedName>
</protein>
<sequence>MKILNIRPEPPGCGNVIARVDVEIDEHIRLFNLKVSRRPEGGFAVFAPNANGARAATFSRYLVDKIATAAVAVLKEPMPHGRHHTI</sequence>
<accession>A0A330HAG3</accession>
<dbReference type="AlphaFoldDB" id="A0A330HAG3"/>
<evidence type="ECO:0000313" key="2">
    <source>
        <dbReference type="Proteomes" id="UP000251558"/>
    </source>
</evidence>
<keyword evidence="2" id="KW-1185">Reference proteome</keyword>
<proteinExistence type="predicted"/>
<reference evidence="1 2" key="1">
    <citation type="submission" date="2018-07" db="EMBL/GenBank/DDBJ databases">
        <title>Diversity of Mesorhizobium strains in Brazil.</title>
        <authorList>
            <person name="Helene L.C.F."/>
            <person name="Dall'Agnol R."/>
            <person name="Delamuta J.R.M."/>
            <person name="Hungria M."/>
        </authorList>
    </citation>
    <scope>NUCLEOTIDE SEQUENCE [LARGE SCALE GENOMIC DNA]</scope>
    <source>
        <strain evidence="1 2">AC99b</strain>
    </source>
</reference>
<name>A0A330HAG3_9HYPH</name>